<evidence type="ECO:0000259" key="2">
    <source>
        <dbReference type="Pfam" id="PF04601"/>
    </source>
</evidence>
<reference evidence="3 4" key="1">
    <citation type="submission" date="2022-12" db="EMBL/GenBank/DDBJ databases">
        <title>Chromosome-scale assembly of the Ensete ventricosum genome.</title>
        <authorList>
            <person name="Dussert Y."/>
            <person name="Stocks J."/>
            <person name="Wendawek A."/>
            <person name="Woldeyes F."/>
            <person name="Nichols R.A."/>
            <person name="Borrell J.S."/>
        </authorList>
    </citation>
    <scope>NUCLEOTIDE SEQUENCE [LARGE SCALE GENOMIC DNA]</scope>
    <source>
        <strain evidence="4">cv. Maze</strain>
        <tissue evidence="3">Seeds</tissue>
    </source>
</reference>
<feature type="domain" description="DUF569" evidence="2">
    <location>
        <begin position="1"/>
        <end position="122"/>
    </location>
</feature>
<keyword evidence="4" id="KW-1185">Reference proteome</keyword>
<accession>A0AAV8Q763</accession>
<dbReference type="PANTHER" id="PTHR31205:SF69">
    <property type="entry name" value="ACTIN CROSS-LINKING PROTEIN (DUF569)"/>
    <property type="match status" value="1"/>
</dbReference>
<organism evidence="3 4">
    <name type="scientific">Ensete ventricosum</name>
    <name type="common">Abyssinian banana</name>
    <name type="synonym">Musa ensete</name>
    <dbReference type="NCBI Taxonomy" id="4639"/>
    <lineage>
        <taxon>Eukaryota</taxon>
        <taxon>Viridiplantae</taxon>
        <taxon>Streptophyta</taxon>
        <taxon>Embryophyta</taxon>
        <taxon>Tracheophyta</taxon>
        <taxon>Spermatophyta</taxon>
        <taxon>Magnoliopsida</taxon>
        <taxon>Liliopsida</taxon>
        <taxon>Zingiberales</taxon>
        <taxon>Musaceae</taxon>
        <taxon>Ensete</taxon>
    </lineage>
</organism>
<dbReference type="SUPFAM" id="SSF50405">
    <property type="entry name" value="Actin-crosslinking proteins"/>
    <property type="match status" value="1"/>
</dbReference>
<dbReference type="PANTHER" id="PTHR31205">
    <property type="entry name" value="ACTIN CROSS-LINKING PROTEIN (DUF569)"/>
    <property type="match status" value="1"/>
</dbReference>
<evidence type="ECO:0000313" key="4">
    <source>
        <dbReference type="Proteomes" id="UP001222027"/>
    </source>
</evidence>
<gene>
    <name evidence="3" type="ORF">OPV22_007448</name>
</gene>
<dbReference type="Proteomes" id="UP001222027">
    <property type="component" value="Unassembled WGS sequence"/>
</dbReference>
<keyword evidence="1" id="KW-0472">Membrane</keyword>
<protein>
    <recommendedName>
        <fullName evidence="2">DUF569 domain-containing protein</fullName>
    </recommendedName>
</protein>
<dbReference type="EMBL" id="JAQQAF010000002">
    <property type="protein sequence ID" value="KAJ8506562.1"/>
    <property type="molecule type" value="Genomic_DNA"/>
</dbReference>
<proteinExistence type="predicted"/>
<keyword evidence="1" id="KW-1133">Transmembrane helix</keyword>
<dbReference type="InterPro" id="IPR007679">
    <property type="entry name" value="DUF569"/>
</dbReference>
<dbReference type="Gene3D" id="2.80.10.50">
    <property type="match status" value="1"/>
</dbReference>
<evidence type="ECO:0000256" key="1">
    <source>
        <dbReference type="SAM" id="Phobius"/>
    </source>
</evidence>
<name>A0AAV8Q763_ENSVE</name>
<keyword evidence="1" id="KW-0812">Transmembrane</keyword>
<comment type="caution">
    <text evidence="3">The sequence shown here is derived from an EMBL/GenBank/DDBJ whole genome shotgun (WGS) entry which is preliminary data.</text>
</comment>
<dbReference type="AlphaFoldDB" id="A0AAV8Q763"/>
<evidence type="ECO:0000313" key="3">
    <source>
        <dbReference type="EMBL" id="KAJ8506562.1"/>
    </source>
</evidence>
<feature type="transmembrane region" description="Helical" evidence="1">
    <location>
        <begin position="213"/>
        <end position="231"/>
    </location>
</feature>
<dbReference type="Pfam" id="PF04601">
    <property type="entry name" value="DUF569"/>
    <property type="match status" value="1"/>
</dbReference>
<sequence length="555" mass="63200">MDFFAGARVIRLRSFNNKYLVAMKDTIRVDMEEFGFSVGARWIVEIIANEQRLRLRSLWNRYLAADYFTVSQQLPDRIGFGNDWEPLANGPHVLLSLNDVRYLRAAERPIPWLVNVTLGTPSWDRSWAPFYWDVEILWEEHSPLLLPYQAAAPRPSSTAAGPSDLSDIPAQFFTSAAEVNCASIMAAIHSSPTNAVAPALPTWPSYSRYQVCWMIIVLFLLILMVLGLLFFPKLMNLFKATLILESSCRPPCFSVLNAQLMDREIKYFVANDEGIWNPAYVRTLTFTETSTSEVIRRLKADMRIEDIYVFTRHRRTGCLMALGGELPHMFEFYNDLVVFIALLPREFLRLLSSASSLLSEELFLDCFLFTDRSVQRSQMATAFHLQSVQTNRYLVAEGDLLHLRIGSSSMGARWTIEVITNARNQQRIRFRSCFGWCLCASMTWYSLQRFASEEDNAISPQMVEVNEAGRDEWLPFPACGNFMFRGTLDDLLAAGYPPGQNPELDGASFLLYNPGGSLLCNMYDLVPFLWCIRACEPTFPATDDPIARQQQNGQS</sequence>
<dbReference type="InterPro" id="IPR008999">
    <property type="entry name" value="Actin-crosslinking"/>
</dbReference>